<accession>A0ABS8M1R2</accession>
<dbReference type="InterPro" id="IPR053139">
    <property type="entry name" value="Surface_bspA-like"/>
</dbReference>
<dbReference type="Pfam" id="PF13306">
    <property type="entry name" value="LRR_5"/>
    <property type="match status" value="1"/>
</dbReference>
<evidence type="ECO:0000313" key="2">
    <source>
        <dbReference type="Proteomes" id="UP001430700"/>
    </source>
</evidence>
<dbReference type="Gene3D" id="3.80.10.10">
    <property type="entry name" value="Ribonuclease Inhibitor"/>
    <property type="match status" value="1"/>
</dbReference>
<dbReference type="InterPro" id="IPR026906">
    <property type="entry name" value="LRR_5"/>
</dbReference>
<sequence>MKKELKNDDDWVVEDWKDGCRLVRYTGDIEEGSLVIPALIGDKKVYILGTGENIFGPDVESAGLLTLVDISQSVYLQEVGPKAFGGSCDNLVQVFFPTSLVYIGSNAFDDCVALQSIVIPEGVTSVMNNTFELCTSLKEISIPNSVTSIGDSAFFGNYSLPNITIPQSVTFIDANVFYKCLALKSILIPNSVSSIGDSAFLYSGLTEIYLPKKFITAAEEKRIGIPDGANVKETPPSP</sequence>
<keyword evidence="2" id="KW-1185">Reference proteome</keyword>
<dbReference type="InterPro" id="IPR032675">
    <property type="entry name" value="LRR_dom_sf"/>
</dbReference>
<proteinExistence type="predicted"/>
<name>A0ABS8M1R2_9FLAO</name>
<dbReference type="PANTHER" id="PTHR45661">
    <property type="entry name" value="SURFACE ANTIGEN"/>
    <property type="match status" value="1"/>
</dbReference>
<dbReference type="PANTHER" id="PTHR45661:SF3">
    <property type="entry name" value="IG-LIKE DOMAIN-CONTAINING PROTEIN"/>
    <property type="match status" value="1"/>
</dbReference>
<protein>
    <submittedName>
        <fullName evidence="1">Leucine-rich repeat domain-containing protein</fullName>
    </submittedName>
</protein>
<comment type="caution">
    <text evidence="1">The sequence shown here is derived from an EMBL/GenBank/DDBJ whole genome shotgun (WGS) entry which is preliminary data.</text>
</comment>
<dbReference type="EMBL" id="JAJJMN010000001">
    <property type="protein sequence ID" value="MCC9018763.1"/>
    <property type="molecule type" value="Genomic_DNA"/>
</dbReference>
<gene>
    <name evidence="1" type="ORF">LNQ34_13370</name>
</gene>
<dbReference type="Proteomes" id="UP001430700">
    <property type="component" value="Unassembled WGS sequence"/>
</dbReference>
<dbReference type="SUPFAM" id="SSF52058">
    <property type="entry name" value="L domain-like"/>
    <property type="match status" value="1"/>
</dbReference>
<dbReference type="RefSeq" id="WP_230000116.1">
    <property type="nucleotide sequence ID" value="NZ_JAJJMN010000001.1"/>
</dbReference>
<evidence type="ECO:0000313" key="1">
    <source>
        <dbReference type="EMBL" id="MCC9018763.1"/>
    </source>
</evidence>
<reference evidence="1" key="1">
    <citation type="submission" date="2021-11" db="EMBL/GenBank/DDBJ databases">
        <title>Description of novel Flavobacterium species.</title>
        <authorList>
            <person name="Saticioglu I.B."/>
            <person name="Ay H."/>
            <person name="Altun S."/>
            <person name="Duman M."/>
        </authorList>
    </citation>
    <scope>NUCLEOTIDE SEQUENCE</scope>
    <source>
        <strain evidence="1">F-126</strain>
    </source>
</reference>
<organism evidence="1 2">
    <name type="scientific">Flavobacterium lipolyticum</name>
    <dbReference type="NCBI Taxonomy" id="2893754"/>
    <lineage>
        <taxon>Bacteria</taxon>
        <taxon>Pseudomonadati</taxon>
        <taxon>Bacteroidota</taxon>
        <taxon>Flavobacteriia</taxon>
        <taxon>Flavobacteriales</taxon>
        <taxon>Flavobacteriaceae</taxon>
        <taxon>Flavobacterium</taxon>
    </lineage>
</organism>